<evidence type="ECO:0000259" key="19">
    <source>
        <dbReference type="Pfam" id="PF06455"/>
    </source>
</evidence>
<evidence type="ECO:0000256" key="9">
    <source>
        <dbReference type="ARBA" id="ARBA00022982"/>
    </source>
</evidence>
<feature type="domain" description="NADH:quinone oxidoreductase/Mrp antiporter transmembrane" evidence="18">
    <location>
        <begin position="110"/>
        <end position="384"/>
    </location>
</feature>
<feature type="transmembrane region" description="Helical" evidence="17">
    <location>
        <begin position="240"/>
        <end position="264"/>
    </location>
</feature>
<dbReference type="RefSeq" id="YP_009136891.1">
    <property type="nucleotide sequence ID" value="NC_026995.1"/>
</dbReference>
<keyword evidence="6 17" id="KW-0812">Transmembrane</keyword>
<comment type="catalytic activity">
    <reaction evidence="16">
        <text>a ubiquinone + NADH + 5 H(+)(in) = a ubiquinol + NAD(+) + 4 H(+)(out)</text>
        <dbReference type="Rhea" id="RHEA:29091"/>
        <dbReference type="Rhea" id="RHEA-COMP:9565"/>
        <dbReference type="Rhea" id="RHEA-COMP:9566"/>
        <dbReference type="ChEBI" id="CHEBI:15378"/>
        <dbReference type="ChEBI" id="CHEBI:16389"/>
        <dbReference type="ChEBI" id="CHEBI:17976"/>
        <dbReference type="ChEBI" id="CHEBI:57540"/>
        <dbReference type="ChEBI" id="CHEBI:57945"/>
        <dbReference type="EC" id="7.1.1.2"/>
    </reaction>
</comment>
<evidence type="ECO:0000256" key="7">
    <source>
        <dbReference type="ARBA" id="ARBA00022792"/>
    </source>
</evidence>
<dbReference type="Pfam" id="PF06455">
    <property type="entry name" value="NADH5_C"/>
    <property type="match status" value="1"/>
</dbReference>
<dbReference type="GO" id="GO:0015990">
    <property type="term" value="P:electron transport coupled proton transport"/>
    <property type="evidence" value="ECO:0007669"/>
    <property type="project" value="TreeGrafter"/>
</dbReference>
<dbReference type="AlphaFoldDB" id="A0A0F6T5Y4"/>
<sequence>MKYNISTSILWSRILWILMTPTLSMALWLTMMNKMFILEWSIMSIMSTELILPIIMDPKGMMFSSAVLFISANVIHFANLYMEQEIFIKRFIHLVLLFVLSMNFLIYIPHIMGLLLGWDGLGITSFVLVIYYQNPKSLAAGMITALTNRVGDVMILLSIGWSINQGHWNIMNMWSTPFSPWISMCIMIAAMTKSAQVPFSSWLPAAMAAPTPVSALVHSSTLVTAGVFLIIRFYPFLHQIHFFNMALLLTATMTMFMAGISALVECDLKKIIALSTLSQLGVMMASIGLNLPNLAFFHLITHAMFKALLFVCAGTLIHLHHHGQDLRSMGNLSNQMPLTTSCLTTANMALCGLPFMAGFYSKDMIIEMSLYNPNNILILIMFIIATMCTAAYSMRMMMTAIMSENMSIPIQYTSDNSTDNSTPMLFMSMGAIMGGASLNWLILYPMQEPIIPAPMKLMAFSVTILGAISLFLICKSEKSMSLNIPLTHHSSALMWFLVPLSSQAIIYKPLIFGHSNLKIMDQGWIETSGGQGSMMLLSHMSKSLQTWQFSSITTHLSLIVMSIMLFINM</sequence>
<evidence type="ECO:0000256" key="5">
    <source>
        <dbReference type="ARBA" id="ARBA00022660"/>
    </source>
</evidence>
<evidence type="ECO:0000256" key="17">
    <source>
        <dbReference type="SAM" id="Phobius"/>
    </source>
</evidence>
<dbReference type="GO" id="GO:0042773">
    <property type="term" value="P:ATP synthesis coupled electron transport"/>
    <property type="evidence" value="ECO:0007669"/>
    <property type="project" value="InterPro"/>
</dbReference>
<keyword evidence="13 20" id="KW-0496">Mitochondrion</keyword>
<keyword evidence="9" id="KW-0249">Electron transport</keyword>
<feature type="transmembrane region" description="Helical" evidence="17">
    <location>
        <begin position="181"/>
        <end position="203"/>
    </location>
</feature>
<evidence type="ECO:0000256" key="8">
    <source>
        <dbReference type="ARBA" id="ARBA00022967"/>
    </source>
</evidence>
<keyword evidence="10 17" id="KW-1133">Transmembrane helix</keyword>
<keyword evidence="4" id="KW-0813">Transport</keyword>
<evidence type="ECO:0000256" key="16">
    <source>
        <dbReference type="ARBA" id="ARBA00049551"/>
    </source>
</evidence>
<evidence type="ECO:0000256" key="11">
    <source>
        <dbReference type="ARBA" id="ARBA00023027"/>
    </source>
</evidence>
<evidence type="ECO:0000256" key="12">
    <source>
        <dbReference type="ARBA" id="ARBA00023075"/>
    </source>
</evidence>
<comment type="subcellular location">
    <subcellularLocation>
        <location evidence="1">Mitochondrion inner membrane</location>
        <topology evidence="1">Multi-pass membrane protein</topology>
    </subcellularLocation>
</comment>
<dbReference type="InterPro" id="IPR001750">
    <property type="entry name" value="ND/Mrp_TM"/>
</dbReference>
<feature type="transmembrane region" description="Helical" evidence="17">
    <location>
        <begin position="424"/>
        <end position="443"/>
    </location>
</feature>
<protein>
    <recommendedName>
        <fullName evidence="3">NADH-ubiquinone oxidoreductase chain 5</fullName>
        <ecNumber evidence="2">7.1.1.2</ecNumber>
    </recommendedName>
    <alternativeName>
        <fullName evidence="15">NADH dehydrogenase subunit 5</fullName>
    </alternativeName>
</protein>
<evidence type="ECO:0000256" key="6">
    <source>
        <dbReference type="ARBA" id="ARBA00022692"/>
    </source>
</evidence>
<feature type="transmembrane region" description="Helical" evidence="17">
    <location>
        <begin position="376"/>
        <end position="394"/>
    </location>
</feature>
<evidence type="ECO:0000256" key="2">
    <source>
        <dbReference type="ARBA" id="ARBA00012944"/>
    </source>
</evidence>
<keyword evidence="5" id="KW-0679">Respiratory chain</keyword>
<feature type="transmembrane region" description="Helical" evidence="17">
    <location>
        <begin position="91"/>
        <end position="108"/>
    </location>
</feature>
<evidence type="ECO:0000256" key="10">
    <source>
        <dbReference type="ARBA" id="ARBA00022989"/>
    </source>
</evidence>
<feature type="transmembrane region" description="Helical" evidence="17">
    <location>
        <begin position="215"/>
        <end position="234"/>
    </location>
</feature>
<feature type="transmembrane region" description="Helical" evidence="17">
    <location>
        <begin position="139"/>
        <end position="161"/>
    </location>
</feature>
<organism evidence="20">
    <name type="scientific">Goniada japonica</name>
    <dbReference type="NCBI Taxonomy" id="1644143"/>
    <lineage>
        <taxon>Eukaryota</taxon>
        <taxon>Metazoa</taxon>
        <taxon>Spiralia</taxon>
        <taxon>Lophotrochozoa</taxon>
        <taxon>Annelida</taxon>
        <taxon>Polychaeta</taxon>
        <taxon>Errantia</taxon>
        <taxon>Phyllodocida</taxon>
        <taxon>Goniadidae</taxon>
        <taxon>Goniada</taxon>
    </lineage>
</organism>
<dbReference type="EMBL" id="KP867019">
    <property type="protein sequence ID" value="AKE32088.1"/>
    <property type="molecule type" value="Genomic_DNA"/>
</dbReference>
<feature type="transmembrane region" description="Helical" evidence="17">
    <location>
        <begin position="12"/>
        <end position="29"/>
    </location>
</feature>
<feature type="transmembrane region" description="Helical" evidence="17">
    <location>
        <begin position="295"/>
        <end position="317"/>
    </location>
</feature>
<keyword evidence="12" id="KW-0830">Ubiquinone</keyword>
<feature type="transmembrane region" description="Helical" evidence="17">
    <location>
        <begin position="455"/>
        <end position="474"/>
    </location>
</feature>
<dbReference type="Pfam" id="PF00361">
    <property type="entry name" value="Proton_antipo_M"/>
    <property type="match status" value="1"/>
</dbReference>
<dbReference type="CTD" id="4540"/>
<feature type="transmembrane region" description="Helical" evidence="17">
    <location>
        <begin position="62"/>
        <end position="82"/>
    </location>
</feature>
<keyword evidence="7" id="KW-0999">Mitochondrion inner membrane</keyword>
<evidence type="ECO:0000259" key="18">
    <source>
        <dbReference type="Pfam" id="PF00361"/>
    </source>
</evidence>
<dbReference type="PRINTS" id="PR01434">
    <property type="entry name" value="NADHDHGNASE5"/>
</dbReference>
<reference evidence="20" key="1">
    <citation type="submission" date="2015-02" db="EMBL/GenBank/DDBJ databases">
        <authorList>
            <person name="Chen X."/>
            <person name="Li M."/>
            <person name="Liu H."/>
            <person name="Tang H."/>
            <person name="Guo L."/>
            <person name="Meng Z."/>
            <person name="Lin H."/>
        </authorList>
    </citation>
    <scope>NUCLEOTIDE SEQUENCE</scope>
</reference>
<feature type="transmembrane region" description="Helical" evidence="17">
    <location>
        <begin position="486"/>
        <end position="507"/>
    </location>
</feature>
<dbReference type="InterPro" id="IPR003945">
    <property type="entry name" value="NU5C-like"/>
</dbReference>
<evidence type="ECO:0000313" key="20">
    <source>
        <dbReference type="EMBL" id="AKE32088.1"/>
    </source>
</evidence>
<dbReference type="PANTHER" id="PTHR42829:SF2">
    <property type="entry name" value="NADH-UBIQUINONE OXIDOREDUCTASE CHAIN 5"/>
    <property type="match status" value="1"/>
</dbReference>
<accession>A0A0F6T5Y4</accession>
<evidence type="ECO:0000256" key="1">
    <source>
        <dbReference type="ARBA" id="ARBA00004448"/>
    </source>
</evidence>
<proteinExistence type="predicted"/>
<evidence type="ECO:0000256" key="3">
    <source>
        <dbReference type="ARBA" id="ARBA00021096"/>
    </source>
</evidence>
<geneLocation type="mitochondrion" evidence="20"/>
<name>A0A0F6T5Y4_9ANNE</name>
<feature type="transmembrane region" description="Helical" evidence="17">
    <location>
        <begin position="338"/>
        <end position="356"/>
    </location>
</feature>
<dbReference type="GO" id="GO:0005743">
    <property type="term" value="C:mitochondrial inner membrane"/>
    <property type="evidence" value="ECO:0007669"/>
    <property type="project" value="UniProtKB-SubCell"/>
</dbReference>
<gene>
    <name evidence="20" type="primary">ND5</name>
</gene>
<feature type="domain" description="NADH dehydrogenase subunit 5 C-terminal" evidence="19">
    <location>
        <begin position="392"/>
        <end position="567"/>
    </location>
</feature>
<dbReference type="GO" id="GO:0008137">
    <property type="term" value="F:NADH dehydrogenase (ubiquinone) activity"/>
    <property type="evidence" value="ECO:0007669"/>
    <property type="project" value="UniProtKB-EC"/>
</dbReference>
<dbReference type="GO" id="GO:0003954">
    <property type="term" value="F:NADH dehydrogenase activity"/>
    <property type="evidence" value="ECO:0007669"/>
    <property type="project" value="TreeGrafter"/>
</dbReference>
<evidence type="ECO:0000256" key="15">
    <source>
        <dbReference type="ARBA" id="ARBA00031027"/>
    </source>
</evidence>
<dbReference type="InterPro" id="IPR010934">
    <property type="entry name" value="NADH_DH_su5_C"/>
</dbReference>
<keyword evidence="14 17" id="KW-0472">Membrane</keyword>
<keyword evidence="11" id="KW-0520">NAD</keyword>
<dbReference type="PANTHER" id="PTHR42829">
    <property type="entry name" value="NADH-UBIQUINONE OXIDOREDUCTASE CHAIN 5"/>
    <property type="match status" value="1"/>
</dbReference>
<feature type="transmembrane region" description="Helical" evidence="17">
    <location>
        <begin position="547"/>
        <end position="567"/>
    </location>
</feature>
<dbReference type="GeneID" id="24251834"/>
<dbReference type="EC" id="7.1.1.2" evidence="2"/>
<keyword evidence="8" id="KW-1278">Translocase</keyword>
<evidence type="ECO:0000256" key="14">
    <source>
        <dbReference type="ARBA" id="ARBA00023136"/>
    </source>
</evidence>
<evidence type="ECO:0000256" key="13">
    <source>
        <dbReference type="ARBA" id="ARBA00023128"/>
    </source>
</evidence>
<evidence type="ECO:0000256" key="4">
    <source>
        <dbReference type="ARBA" id="ARBA00022448"/>
    </source>
</evidence>